<dbReference type="RefSeq" id="WP_139036549.1">
    <property type="nucleotide sequence ID" value="NZ_VDDA01000005.1"/>
</dbReference>
<dbReference type="PRINTS" id="PR01490">
    <property type="entry name" value="RTXTOXIND"/>
</dbReference>
<evidence type="ECO:0000256" key="1">
    <source>
        <dbReference type="SAM" id="Coils"/>
    </source>
</evidence>
<keyword evidence="2" id="KW-0812">Transmembrane</keyword>
<keyword evidence="4" id="KW-1185">Reference proteome</keyword>
<accession>A0A5C4LIJ0</accession>
<keyword evidence="2" id="KW-1133">Transmembrane helix</keyword>
<evidence type="ECO:0000313" key="3">
    <source>
        <dbReference type="EMBL" id="TNC12995.1"/>
    </source>
</evidence>
<dbReference type="EMBL" id="VDDA01000005">
    <property type="protein sequence ID" value="TNC12995.1"/>
    <property type="molecule type" value="Genomic_DNA"/>
</dbReference>
<name>A0A5C4LIJ0_9HYPH</name>
<sequence>MTHPPGAGSLFRPESVESRRDSWLGHPRVIRLMPVTGFALASLVFAIAILAFLVLGQYTRRVPVTGLVLPPDGLTRLAAPQAGWISEITVTEGQHVRRGDVLYALRVDSTTSLGDTQGAVASVLRAKRDELQGALERREKLDLAEKRGLTEQADHLDRELAEMDAQVGILDRFAGELEIMAQRQQKWLDRGLSRSADYESRLQAYNAQKAQVLALRRERLQTEGRLNEIRTRLASFDLQSLARRSEIRQQILDLDGQISESEARRELRIEAPRDGLVTGISASAGQAVAAGAPLLTIVPAGKPLVAQLLVPSSVIGFPRDGARVLLRYRAFPYQKFGQYPGHIVSVSRANLRPEEVAQIAGGTGSAAGPTLYRVTVAPDQPFVRAYGHTEALQPGMQVDAHLLGETRPLYQWILEPLYGLRATITTSPGPAS</sequence>
<evidence type="ECO:0000256" key="2">
    <source>
        <dbReference type="SAM" id="Phobius"/>
    </source>
</evidence>
<dbReference type="OrthoDB" id="9810980at2"/>
<organism evidence="3 4">
    <name type="scientific">Methylobacterium terricola</name>
    <dbReference type="NCBI Taxonomy" id="2583531"/>
    <lineage>
        <taxon>Bacteria</taxon>
        <taxon>Pseudomonadati</taxon>
        <taxon>Pseudomonadota</taxon>
        <taxon>Alphaproteobacteria</taxon>
        <taxon>Hyphomicrobiales</taxon>
        <taxon>Methylobacteriaceae</taxon>
        <taxon>Methylobacterium</taxon>
    </lineage>
</organism>
<dbReference type="PANTHER" id="PTHR30386">
    <property type="entry name" value="MEMBRANE FUSION SUBUNIT OF EMRAB-TOLC MULTIDRUG EFFLUX PUMP"/>
    <property type="match status" value="1"/>
</dbReference>
<reference evidence="3 4" key="1">
    <citation type="submission" date="2019-06" db="EMBL/GenBank/DDBJ databases">
        <title>Genome of Methylobacterium sp. 17Sr1-39.</title>
        <authorList>
            <person name="Seo T."/>
        </authorList>
    </citation>
    <scope>NUCLEOTIDE SEQUENCE [LARGE SCALE GENOMIC DNA]</scope>
    <source>
        <strain evidence="3 4">17Sr1-39</strain>
    </source>
</reference>
<dbReference type="AlphaFoldDB" id="A0A5C4LIJ0"/>
<dbReference type="PANTHER" id="PTHR30386:SF28">
    <property type="entry name" value="EXPORTED PROTEIN"/>
    <property type="match status" value="1"/>
</dbReference>
<comment type="caution">
    <text evidence="3">The sequence shown here is derived from an EMBL/GenBank/DDBJ whole genome shotgun (WGS) entry which is preliminary data.</text>
</comment>
<dbReference type="Proteomes" id="UP000305267">
    <property type="component" value="Unassembled WGS sequence"/>
</dbReference>
<feature type="coiled-coil region" evidence="1">
    <location>
        <begin position="124"/>
        <end position="166"/>
    </location>
</feature>
<keyword evidence="2" id="KW-0472">Membrane</keyword>
<dbReference type="InterPro" id="IPR050739">
    <property type="entry name" value="MFP"/>
</dbReference>
<evidence type="ECO:0000313" key="4">
    <source>
        <dbReference type="Proteomes" id="UP000305267"/>
    </source>
</evidence>
<protein>
    <submittedName>
        <fullName evidence="3">HlyD family efflux transporter periplasmic adaptor subunit</fullName>
    </submittedName>
</protein>
<keyword evidence="1" id="KW-0175">Coiled coil</keyword>
<gene>
    <name evidence="3" type="ORF">FF100_15370</name>
</gene>
<proteinExistence type="predicted"/>
<feature type="transmembrane region" description="Helical" evidence="2">
    <location>
        <begin position="32"/>
        <end position="55"/>
    </location>
</feature>
<dbReference type="Gene3D" id="2.40.50.100">
    <property type="match status" value="1"/>
</dbReference>